<dbReference type="SUPFAM" id="SSF55447">
    <property type="entry name" value="CO dehydrogenase flavoprotein C-terminal domain-like"/>
    <property type="match status" value="1"/>
</dbReference>
<keyword evidence="2" id="KW-0274">FAD</keyword>
<dbReference type="InterPro" id="IPR051312">
    <property type="entry name" value="Diverse_Substr_Oxidored"/>
</dbReference>
<keyword evidence="1" id="KW-0285">Flavoprotein</keyword>
<comment type="caution">
    <text evidence="5">The sequence shown here is derived from an EMBL/GenBank/DDBJ whole genome shotgun (WGS) entry which is preliminary data.</text>
</comment>
<evidence type="ECO:0000259" key="4">
    <source>
        <dbReference type="PROSITE" id="PS51387"/>
    </source>
</evidence>
<dbReference type="PANTHER" id="PTHR42659">
    <property type="entry name" value="XANTHINE DEHYDROGENASE SUBUNIT C-RELATED"/>
    <property type="match status" value="1"/>
</dbReference>
<feature type="domain" description="FAD-binding PCMH-type" evidence="4">
    <location>
        <begin position="1"/>
        <end position="174"/>
    </location>
</feature>
<evidence type="ECO:0000256" key="3">
    <source>
        <dbReference type="ARBA" id="ARBA00023002"/>
    </source>
</evidence>
<evidence type="ECO:0000313" key="6">
    <source>
        <dbReference type="Proteomes" id="UP001596220"/>
    </source>
</evidence>
<gene>
    <name evidence="5" type="ORF">ACFP3R_23885</name>
</gene>
<dbReference type="Pfam" id="PF03450">
    <property type="entry name" value="CO_deh_flav_C"/>
    <property type="match status" value="1"/>
</dbReference>
<evidence type="ECO:0000313" key="5">
    <source>
        <dbReference type="EMBL" id="MFC6092322.1"/>
    </source>
</evidence>
<keyword evidence="3" id="KW-0560">Oxidoreductase</keyword>
<name>A0ABW1PBZ3_9PSEU</name>
<dbReference type="InterPro" id="IPR002346">
    <property type="entry name" value="Mopterin_DH_FAD-bd"/>
</dbReference>
<dbReference type="InterPro" id="IPR036683">
    <property type="entry name" value="CO_DH_flav_C_dom_sf"/>
</dbReference>
<dbReference type="InterPro" id="IPR016166">
    <property type="entry name" value="FAD-bd_PCMH"/>
</dbReference>
<dbReference type="InterPro" id="IPR036318">
    <property type="entry name" value="FAD-bd_PCMH-like_sf"/>
</dbReference>
<dbReference type="Pfam" id="PF00941">
    <property type="entry name" value="FAD_binding_5"/>
    <property type="match status" value="1"/>
</dbReference>
<dbReference type="EMBL" id="JBHSQO010000027">
    <property type="protein sequence ID" value="MFC6092322.1"/>
    <property type="molecule type" value="Genomic_DNA"/>
</dbReference>
<dbReference type="InterPro" id="IPR016169">
    <property type="entry name" value="FAD-bd_PCMH_sub2"/>
</dbReference>
<dbReference type="RefSeq" id="WP_380638614.1">
    <property type="nucleotide sequence ID" value="NZ_JBHSQO010000027.1"/>
</dbReference>
<dbReference type="Gene3D" id="3.30.43.10">
    <property type="entry name" value="Uridine Diphospho-n-acetylenolpyruvylglucosamine Reductase, domain 2"/>
    <property type="match status" value="1"/>
</dbReference>
<dbReference type="SMART" id="SM01092">
    <property type="entry name" value="CO_deh_flav_C"/>
    <property type="match status" value="1"/>
</dbReference>
<dbReference type="Gene3D" id="3.30.465.10">
    <property type="match status" value="1"/>
</dbReference>
<sequence>MKAAPFDYVRAATVEEAVGALSGDGARALAGGQSLVPLLNLRLARPTTVVDVNRLDLDHLRLSGTDLVLGALVRHRRVETSPLVRREVPLLAEAMSHVGHVAVRNRGTVGGSAAHADPAGELPAVCVALDATLVARGPAGPRAIAARDFFLGPHRTALAPGELLVEVRLPVPPPGSGHAVAELCRRHNDLALVAVVACVTVSEGTVTRARVAVAGAGPTPLRATAAEALLVGRAPTADAIASAADAVADSTDPPDDLHAPATYRRDMAAVLTRRALRQAVAP</sequence>
<reference evidence="6" key="1">
    <citation type="journal article" date="2019" name="Int. J. Syst. Evol. Microbiol.">
        <title>The Global Catalogue of Microorganisms (GCM) 10K type strain sequencing project: providing services to taxonomists for standard genome sequencing and annotation.</title>
        <authorList>
            <consortium name="The Broad Institute Genomics Platform"/>
            <consortium name="The Broad Institute Genome Sequencing Center for Infectious Disease"/>
            <person name="Wu L."/>
            <person name="Ma J."/>
        </authorList>
    </citation>
    <scope>NUCLEOTIDE SEQUENCE [LARGE SCALE GENOMIC DNA]</scope>
    <source>
        <strain evidence="6">CGMCC 4.7246</strain>
    </source>
</reference>
<keyword evidence="6" id="KW-1185">Reference proteome</keyword>
<protein>
    <submittedName>
        <fullName evidence="5">FAD binding domain-containing protein</fullName>
    </submittedName>
</protein>
<organism evidence="5 6">
    <name type="scientific">Saccharothrix lopnurensis</name>
    <dbReference type="NCBI Taxonomy" id="1670621"/>
    <lineage>
        <taxon>Bacteria</taxon>
        <taxon>Bacillati</taxon>
        <taxon>Actinomycetota</taxon>
        <taxon>Actinomycetes</taxon>
        <taxon>Pseudonocardiales</taxon>
        <taxon>Pseudonocardiaceae</taxon>
        <taxon>Saccharothrix</taxon>
    </lineage>
</organism>
<accession>A0ABW1PBZ3</accession>
<dbReference type="Proteomes" id="UP001596220">
    <property type="component" value="Unassembled WGS sequence"/>
</dbReference>
<dbReference type="PANTHER" id="PTHR42659:SF2">
    <property type="entry name" value="XANTHINE DEHYDROGENASE SUBUNIT C-RELATED"/>
    <property type="match status" value="1"/>
</dbReference>
<proteinExistence type="predicted"/>
<dbReference type="PROSITE" id="PS51387">
    <property type="entry name" value="FAD_PCMH"/>
    <property type="match status" value="1"/>
</dbReference>
<dbReference type="SUPFAM" id="SSF56176">
    <property type="entry name" value="FAD-binding/transporter-associated domain-like"/>
    <property type="match status" value="1"/>
</dbReference>
<evidence type="ECO:0000256" key="1">
    <source>
        <dbReference type="ARBA" id="ARBA00022630"/>
    </source>
</evidence>
<dbReference type="InterPro" id="IPR016167">
    <property type="entry name" value="FAD-bd_PCMH_sub1"/>
</dbReference>
<dbReference type="Gene3D" id="3.30.390.50">
    <property type="entry name" value="CO dehydrogenase flavoprotein, C-terminal domain"/>
    <property type="match status" value="1"/>
</dbReference>
<dbReference type="InterPro" id="IPR005107">
    <property type="entry name" value="CO_DH_flav_C"/>
</dbReference>
<evidence type="ECO:0000256" key="2">
    <source>
        <dbReference type="ARBA" id="ARBA00022827"/>
    </source>
</evidence>